<feature type="compositionally biased region" description="Basic residues" evidence="1">
    <location>
        <begin position="10"/>
        <end position="29"/>
    </location>
</feature>
<sequence>GGRFRGGALRGRRRRRARRGHPRGRRRLRATGAPALALVPPTRRVGAGGAGRGAGHRRAPGPRRRRRGFGRRIAHPGDVPHPDRGPGVDRGRRGGRGCAREGRRRGAQPCRARRRPGPGVQDGRPHVETVPGGRQPAVPAARLRPTGHQRLPDGARV</sequence>
<feature type="non-terminal residue" evidence="2">
    <location>
        <position position="157"/>
    </location>
</feature>
<feature type="compositionally biased region" description="Basic residues" evidence="1">
    <location>
        <begin position="54"/>
        <end position="74"/>
    </location>
</feature>
<protein>
    <submittedName>
        <fullName evidence="2">Streptothricin acetyltransferase, Streptomyces lavendulae type</fullName>
    </submittedName>
</protein>
<dbReference type="EMBL" id="CADCSY010000110">
    <property type="protein sequence ID" value="CAA9254291.1"/>
    <property type="molecule type" value="Genomic_DNA"/>
</dbReference>
<reference evidence="2" key="1">
    <citation type="submission" date="2020-02" db="EMBL/GenBank/DDBJ databases">
        <authorList>
            <person name="Meier V. D."/>
        </authorList>
    </citation>
    <scope>NUCLEOTIDE SEQUENCE</scope>
    <source>
        <strain evidence="2">AVDCRST_MAG20</strain>
    </source>
</reference>
<feature type="compositionally biased region" description="Low complexity" evidence="1">
    <location>
        <begin position="30"/>
        <end position="45"/>
    </location>
</feature>
<proteinExistence type="predicted"/>
<organism evidence="2">
    <name type="scientific">uncultured Acidimicrobiales bacterium</name>
    <dbReference type="NCBI Taxonomy" id="310071"/>
    <lineage>
        <taxon>Bacteria</taxon>
        <taxon>Bacillati</taxon>
        <taxon>Actinomycetota</taxon>
        <taxon>Acidimicrobiia</taxon>
        <taxon>Acidimicrobiales</taxon>
        <taxon>environmental samples</taxon>
    </lineage>
</organism>
<evidence type="ECO:0000313" key="2">
    <source>
        <dbReference type="EMBL" id="CAA9254291.1"/>
    </source>
</evidence>
<feature type="compositionally biased region" description="Basic and acidic residues" evidence="1">
    <location>
        <begin position="78"/>
        <end position="92"/>
    </location>
</feature>
<feature type="non-terminal residue" evidence="2">
    <location>
        <position position="1"/>
    </location>
</feature>
<evidence type="ECO:0000256" key="1">
    <source>
        <dbReference type="SAM" id="MobiDB-lite"/>
    </source>
</evidence>
<gene>
    <name evidence="2" type="ORF">AVDCRST_MAG20-2508</name>
</gene>
<accession>A0A6J4IJ70</accession>
<feature type="region of interest" description="Disordered" evidence="1">
    <location>
        <begin position="1"/>
        <end position="157"/>
    </location>
</feature>
<feature type="compositionally biased region" description="Basic residues" evidence="1">
    <location>
        <begin position="102"/>
        <end position="116"/>
    </location>
</feature>
<keyword evidence="2" id="KW-0808">Transferase</keyword>
<name>A0A6J4IJ70_9ACTN</name>
<dbReference type="AlphaFoldDB" id="A0A6J4IJ70"/>
<dbReference type="GO" id="GO:0016740">
    <property type="term" value="F:transferase activity"/>
    <property type="evidence" value="ECO:0007669"/>
    <property type="project" value="UniProtKB-KW"/>
</dbReference>